<reference evidence="2 3" key="1">
    <citation type="submission" date="2023-06" db="EMBL/GenBank/DDBJ databases">
        <title>Pelomonas sp. APW6 16S ribosomal RNA gene genome sequencing and assembly.</title>
        <authorList>
            <person name="Woo H."/>
        </authorList>
    </citation>
    <scope>NUCLEOTIDE SEQUENCE [LARGE SCALE GENOMIC DNA]</scope>
    <source>
        <strain evidence="2 3">APW6</strain>
    </source>
</reference>
<evidence type="ECO:0000313" key="3">
    <source>
        <dbReference type="Proteomes" id="UP001238603"/>
    </source>
</evidence>
<name>A0ABT7LLT7_9BURK</name>
<protein>
    <recommendedName>
        <fullName evidence="4">DUF2809 domain-containing protein</fullName>
    </recommendedName>
</protein>
<comment type="caution">
    <text evidence="2">The sequence shown here is derived from an EMBL/GenBank/DDBJ whole genome shotgun (WGS) entry which is preliminary data.</text>
</comment>
<evidence type="ECO:0000256" key="1">
    <source>
        <dbReference type="SAM" id="MobiDB-lite"/>
    </source>
</evidence>
<proteinExistence type="predicted"/>
<gene>
    <name evidence="2" type="ORF">QRD43_18085</name>
</gene>
<evidence type="ECO:0008006" key="4">
    <source>
        <dbReference type="Google" id="ProtNLM"/>
    </source>
</evidence>
<dbReference type="Proteomes" id="UP001238603">
    <property type="component" value="Unassembled WGS sequence"/>
</dbReference>
<organism evidence="2 3">
    <name type="scientific">Roseateles subflavus</name>
    <dbReference type="NCBI Taxonomy" id="3053353"/>
    <lineage>
        <taxon>Bacteria</taxon>
        <taxon>Pseudomonadati</taxon>
        <taxon>Pseudomonadota</taxon>
        <taxon>Betaproteobacteria</taxon>
        <taxon>Burkholderiales</taxon>
        <taxon>Sphaerotilaceae</taxon>
        <taxon>Roseateles</taxon>
    </lineage>
</organism>
<evidence type="ECO:0000313" key="2">
    <source>
        <dbReference type="EMBL" id="MDL5033826.1"/>
    </source>
</evidence>
<feature type="region of interest" description="Disordered" evidence="1">
    <location>
        <begin position="91"/>
        <end position="112"/>
    </location>
</feature>
<accession>A0ABT7LLT7</accession>
<keyword evidence="3" id="KW-1185">Reference proteome</keyword>
<dbReference type="EMBL" id="JASVDS010000005">
    <property type="protein sequence ID" value="MDL5033826.1"/>
    <property type="molecule type" value="Genomic_DNA"/>
</dbReference>
<sequence>MSRPAGPAPLLRRILQRGACAALVSGLLLVRQGRRDACSGAAPLNAISHWLWPESALRQCGLSARYTLVGAIIHWGASCFWSAIYEGHRQAGAPPPRARPPSRRPPAPASEVPSHDLVNALALSAIAAWVDLVLVPPRLSPGFERHLSDASLCRVYLAFGIGLAWGGARGRRAHRLPPGTRQLHVES</sequence>
<dbReference type="RefSeq" id="WP_285983902.1">
    <property type="nucleotide sequence ID" value="NZ_JASVDS010000005.1"/>
</dbReference>
<feature type="compositionally biased region" description="Pro residues" evidence="1">
    <location>
        <begin position="93"/>
        <end position="108"/>
    </location>
</feature>